<evidence type="ECO:0000313" key="15">
    <source>
        <dbReference type="Proteomes" id="UP000317650"/>
    </source>
</evidence>
<name>A0A4S8I7I3_MUSBA</name>
<feature type="domain" description="Poly(A) RNA polymerase mitochondrial-like central palm" evidence="13">
    <location>
        <begin position="473"/>
        <end position="606"/>
    </location>
</feature>
<dbReference type="Proteomes" id="UP000317650">
    <property type="component" value="Chromosome 2"/>
</dbReference>
<gene>
    <name evidence="14" type="ORF">C4D60_Mb02t01700</name>
</gene>
<sequence length="799" mass="89855">MPKLLDSSTTQRNPTPPTPLDGAFLLQLLQKPPQPAPPSASPFSLPRHHIDPAVAAVGPSHPFFPHDILSPPPPGHFPEPLVFASPPFSLPQGLPPGLLPPSGFVPLVGRDVVPSGGSEKHPFFPLDHQRLGFSASGVHLFAASPPRSDFVQNLGRPLNDRVLVDQMVPGRKVLGPRGGEDRSSSRPPPGFQKLQDGGAIEVDRRSGSWSSDGRLIQQKTQSSWSTQRNHQFHRERDRNSVFQRSTMKAGQRRPLDHTRQEQGCERERRDGNHNLGMVARSQKEEDHASHSPMADAMPRRATSSGDSLGKHDNSPDENKRRSWMFGSALHGKTSCFVGDKDTEESDQDSEYEVLEEENKVSMQKLEIKGQGAIVDFSSKSKSSGEEDELCKSEKNSVMLRLDSEVQNIVTHTSSSRSKRLGLGERLGGNSLKRIAWPLNEDFRSDSFRGHHVSTQRMRIQRRAIQCRHDIEALNSSFITIFKSLVPAEEEKAKQKELLLSLQNLVTKEWPNAKLHLYGSCANSFGVSKSDIDVCLAIDDHDLSKSDILLKLADILQSGNLQNVQALTRARVPIVKLMDPDTGLSCDICVNNLLAVVNTKLLKDYAQIDERLRQLAFIVKHWARSRRVNETYQGTLSSYAYVLMCIHFLQLRRPAILPCLQAMDATYTVTVESKKCTYFDRVEKLHAFGARNKESIARLLWGFFHYWAYHHDYTDDVISIRTGSIISKRAKDWTRRIGNDRHLICIEDPFDISHDLGRVVDKYSIKILREEFERAADILQYDLNPSVTLFQQYVPGSPQR</sequence>
<evidence type="ECO:0000256" key="2">
    <source>
        <dbReference type="ARBA" id="ARBA00001946"/>
    </source>
</evidence>
<dbReference type="FunFam" id="3.30.460.10:FF:000067">
    <property type="entry name" value="Terminal uridylyltransferase cid1"/>
    <property type="match status" value="1"/>
</dbReference>
<proteinExistence type="inferred from homology"/>
<feature type="domain" description="PAP-associated" evidence="12">
    <location>
        <begin position="694"/>
        <end position="753"/>
    </location>
</feature>
<evidence type="ECO:0000256" key="1">
    <source>
        <dbReference type="ARBA" id="ARBA00001936"/>
    </source>
</evidence>
<evidence type="ECO:0000256" key="9">
    <source>
        <dbReference type="ARBA" id="ARBA00022842"/>
    </source>
</evidence>
<dbReference type="Pfam" id="PF03828">
    <property type="entry name" value="PAP_assoc"/>
    <property type="match status" value="1"/>
</dbReference>
<comment type="caution">
    <text evidence="14">The sequence shown here is derived from an EMBL/GenBank/DDBJ whole genome shotgun (WGS) entry which is preliminary data.</text>
</comment>
<dbReference type="GO" id="GO:0050265">
    <property type="term" value="F:RNA uridylyltransferase activity"/>
    <property type="evidence" value="ECO:0007669"/>
    <property type="project" value="UniProtKB-EC"/>
</dbReference>
<dbReference type="EC" id="2.7.7.52" evidence="5"/>
<dbReference type="SUPFAM" id="SSF81631">
    <property type="entry name" value="PAP/OAS1 substrate-binding domain"/>
    <property type="match status" value="1"/>
</dbReference>
<organism evidence="14 15">
    <name type="scientific">Musa balbisiana</name>
    <name type="common">Banana</name>
    <dbReference type="NCBI Taxonomy" id="52838"/>
    <lineage>
        <taxon>Eukaryota</taxon>
        <taxon>Viridiplantae</taxon>
        <taxon>Streptophyta</taxon>
        <taxon>Embryophyta</taxon>
        <taxon>Tracheophyta</taxon>
        <taxon>Spermatophyta</taxon>
        <taxon>Magnoliopsida</taxon>
        <taxon>Liliopsida</taxon>
        <taxon>Zingiberales</taxon>
        <taxon>Musaceae</taxon>
        <taxon>Musa</taxon>
    </lineage>
</organism>
<dbReference type="Pfam" id="PF22600">
    <property type="entry name" value="MTPAP-like_central"/>
    <property type="match status" value="1"/>
</dbReference>
<evidence type="ECO:0000259" key="12">
    <source>
        <dbReference type="Pfam" id="PF03828"/>
    </source>
</evidence>
<dbReference type="InterPro" id="IPR054708">
    <property type="entry name" value="MTPAP-like_central"/>
</dbReference>
<dbReference type="CDD" id="cd05402">
    <property type="entry name" value="NT_PAP_TUTase"/>
    <property type="match status" value="1"/>
</dbReference>
<keyword evidence="7" id="KW-0808">Transferase</keyword>
<dbReference type="Gene3D" id="1.10.1410.10">
    <property type="match status" value="1"/>
</dbReference>
<evidence type="ECO:0000256" key="3">
    <source>
        <dbReference type="ARBA" id="ARBA00004496"/>
    </source>
</evidence>
<dbReference type="AlphaFoldDB" id="A0A4S8I7I3"/>
<evidence type="ECO:0000259" key="13">
    <source>
        <dbReference type="Pfam" id="PF22600"/>
    </source>
</evidence>
<dbReference type="GO" id="GO:0031123">
    <property type="term" value="P:RNA 3'-end processing"/>
    <property type="evidence" value="ECO:0007669"/>
    <property type="project" value="TreeGrafter"/>
</dbReference>
<dbReference type="InterPro" id="IPR002058">
    <property type="entry name" value="PAP_assoc"/>
</dbReference>
<dbReference type="PANTHER" id="PTHR12271">
    <property type="entry name" value="POLY A POLYMERASE CID PAP -RELATED"/>
    <property type="match status" value="1"/>
</dbReference>
<dbReference type="SUPFAM" id="SSF81301">
    <property type="entry name" value="Nucleotidyltransferase"/>
    <property type="match status" value="1"/>
</dbReference>
<evidence type="ECO:0000256" key="8">
    <source>
        <dbReference type="ARBA" id="ARBA00022723"/>
    </source>
</evidence>
<feature type="compositionally biased region" description="Basic and acidic residues" evidence="11">
    <location>
        <begin position="308"/>
        <end position="320"/>
    </location>
</feature>
<keyword evidence="6" id="KW-0963">Cytoplasm</keyword>
<keyword evidence="9" id="KW-0460">Magnesium</keyword>
<feature type="region of interest" description="Disordered" evidence="11">
    <location>
        <begin position="167"/>
        <end position="320"/>
    </location>
</feature>
<evidence type="ECO:0000256" key="11">
    <source>
        <dbReference type="SAM" id="MobiDB-lite"/>
    </source>
</evidence>
<dbReference type="InterPro" id="IPR043519">
    <property type="entry name" value="NT_sf"/>
</dbReference>
<evidence type="ECO:0000256" key="6">
    <source>
        <dbReference type="ARBA" id="ARBA00022490"/>
    </source>
</evidence>
<feature type="compositionally biased region" description="Basic and acidic residues" evidence="11">
    <location>
        <begin position="253"/>
        <end position="272"/>
    </location>
</feature>
<dbReference type="GO" id="GO:0005737">
    <property type="term" value="C:cytoplasm"/>
    <property type="evidence" value="ECO:0007669"/>
    <property type="project" value="UniProtKB-SubCell"/>
</dbReference>
<dbReference type="GO" id="GO:0000956">
    <property type="term" value="P:nuclear-transcribed mRNA catabolic process"/>
    <property type="evidence" value="ECO:0007669"/>
    <property type="project" value="UniProtKB-ARBA"/>
</dbReference>
<dbReference type="Gene3D" id="3.30.460.10">
    <property type="entry name" value="Beta Polymerase, domain 2"/>
    <property type="match status" value="1"/>
</dbReference>
<dbReference type="STRING" id="52838.A0A4S8I7I3"/>
<comment type="cofactor">
    <cofactor evidence="2">
        <name>Mg(2+)</name>
        <dbReference type="ChEBI" id="CHEBI:18420"/>
    </cofactor>
</comment>
<evidence type="ECO:0000256" key="10">
    <source>
        <dbReference type="ARBA" id="ARBA00049105"/>
    </source>
</evidence>
<comment type="similarity">
    <text evidence="4">Belongs to the DNA polymerase type-B-like family.</text>
</comment>
<reference evidence="14 15" key="1">
    <citation type="journal article" date="2019" name="Nat. Plants">
        <title>Genome sequencing of Musa balbisiana reveals subgenome evolution and function divergence in polyploid bananas.</title>
        <authorList>
            <person name="Yao X."/>
        </authorList>
    </citation>
    <scope>NUCLEOTIDE SEQUENCE [LARGE SCALE GENOMIC DNA]</scope>
    <source>
        <strain evidence="15">cv. DH-PKW</strain>
        <tissue evidence="14">Leaves</tissue>
    </source>
</reference>
<dbReference type="GO" id="GO:0061157">
    <property type="term" value="P:mRNA destabilization"/>
    <property type="evidence" value="ECO:0007669"/>
    <property type="project" value="UniProtKB-ARBA"/>
</dbReference>
<accession>A0A4S8I7I3</accession>
<dbReference type="GO" id="GO:0010628">
    <property type="term" value="P:positive regulation of gene expression"/>
    <property type="evidence" value="ECO:0007669"/>
    <property type="project" value="UniProtKB-ARBA"/>
</dbReference>
<feature type="region of interest" description="Disordered" evidence="11">
    <location>
        <begin position="1"/>
        <end position="22"/>
    </location>
</feature>
<keyword evidence="8" id="KW-0479">Metal-binding</keyword>
<evidence type="ECO:0000256" key="7">
    <source>
        <dbReference type="ARBA" id="ARBA00022679"/>
    </source>
</evidence>
<dbReference type="PANTHER" id="PTHR12271:SF40">
    <property type="entry name" value="POLY(A) RNA POLYMERASE GLD2"/>
    <property type="match status" value="1"/>
</dbReference>
<comment type="catalytic activity">
    <reaction evidence="10">
        <text>RNA(n) + UTP = RNA(n)-3'-uridine ribonucleotide + diphosphate</text>
        <dbReference type="Rhea" id="RHEA:14785"/>
        <dbReference type="Rhea" id="RHEA-COMP:14527"/>
        <dbReference type="Rhea" id="RHEA-COMP:17348"/>
        <dbReference type="ChEBI" id="CHEBI:33019"/>
        <dbReference type="ChEBI" id="CHEBI:46398"/>
        <dbReference type="ChEBI" id="CHEBI:140395"/>
        <dbReference type="ChEBI" id="CHEBI:173116"/>
        <dbReference type="EC" id="2.7.7.52"/>
    </reaction>
</comment>
<evidence type="ECO:0000313" key="14">
    <source>
        <dbReference type="EMBL" id="THU43898.1"/>
    </source>
</evidence>
<dbReference type="EMBL" id="PYDT01000011">
    <property type="protein sequence ID" value="THU43898.1"/>
    <property type="molecule type" value="Genomic_DNA"/>
</dbReference>
<comment type="cofactor">
    <cofactor evidence="1">
        <name>Mn(2+)</name>
        <dbReference type="ChEBI" id="CHEBI:29035"/>
    </cofactor>
</comment>
<evidence type="ECO:0000256" key="4">
    <source>
        <dbReference type="ARBA" id="ARBA00008593"/>
    </source>
</evidence>
<keyword evidence="15" id="KW-1185">Reference proteome</keyword>
<dbReference type="GO" id="GO:0046872">
    <property type="term" value="F:metal ion binding"/>
    <property type="evidence" value="ECO:0007669"/>
    <property type="project" value="UniProtKB-KW"/>
</dbReference>
<protein>
    <recommendedName>
        <fullName evidence="5">RNA uridylyltransferase</fullName>
        <ecNumber evidence="5">2.7.7.52</ecNumber>
    </recommendedName>
</protein>
<dbReference type="FunFam" id="1.10.1410.10:FF:000018">
    <property type="entry name" value="Terminal uridylyltransferase cid1"/>
    <property type="match status" value="1"/>
</dbReference>
<evidence type="ECO:0000256" key="5">
    <source>
        <dbReference type="ARBA" id="ARBA00012472"/>
    </source>
</evidence>
<feature type="compositionally biased region" description="Polar residues" evidence="11">
    <location>
        <begin position="1"/>
        <end position="13"/>
    </location>
</feature>
<feature type="compositionally biased region" description="Polar residues" evidence="11">
    <location>
        <begin position="217"/>
        <end position="229"/>
    </location>
</feature>
<comment type="subcellular location">
    <subcellularLocation>
        <location evidence="3">Cytoplasm</location>
    </subcellularLocation>
</comment>